<dbReference type="InterPro" id="IPR029054">
    <property type="entry name" value="dUTPase-like"/>
</dbReference>
<evidence type="ECO:0000256" key="2">
    <source>
        <dbReference type="ARBA" id="ARBA00012379"/>
    </source>
</evidence>
<keyword evidence="4" id="KW-0546">Nucleotide metabolism</keyword>
<evidence type="ECO:0000256" key="1">
    <source>
        <dbReference type="ARBA" id="ARBA00006581"/>
    </source>
</evidence>
<dbReference type="GO" id="GO:0000287">
    <property type="term" value="F:magnesium ion binding"/>
    <property type="evidence" value="ECO:0007669"/>
    <property type="project" value="InterPro"/>
</dbReference>
<dbReference type="InterPro" id="IPR008181">
    <property type="entry name" value="dUTPase"/>
</dbReference>
<dbReference type="Gene3D" id="2.70.40.10">
    <property type="match status" value="1"/>
</dbReference>
<evidence type="ECO:0000256" key="3">
    <source>
        <dbReference type="ARBA" id="ARBA00022801"/>
    </source>
</evidence>
<dbReference type="GO" id="GO:0004170">
    <property type="term" value="F:dUTP diphosphatase activity"/>
    <property type="evidence" value="ECO:0007669"/>
    <property type="project" value="UniProtKB-EC"/>
</dbReference>
<dbReference type="GO" id="GO:0006226">
    <property type="term" value="P:dUMP biosynthetic process"/>
    <property type="evidence" value="ECO:0007669"/>
    <property type="project" value="InterPro"/>
</dbReference>
<protein>
    <recommendedName>
        <fullName evidence="2">dUTP diphosphatase</fullName>
        <ecNumber evidence="2">3.6.1.23</ecNumber>
    </recommendedName>
</protein>
<evidence type="ECO:0000259" key="5">
    <source>
        <dbReference type="Pfam" id="PF00692"/>
    </source>
</evidence>
<dbReference type="EC" id="3.6.1.23" evidence="2"/>
<evidence type="ECO:0000313" key="6">
    <source>
        <dbReference type="EMBL" id="KKM69020.1"/>
    </source>
</evidence>
<proteinExistence type="inferred from homology"/>
<dbReference type="GO" id="GO:0046081">
    <property type="term" value="P:dUTP catabolic process"/>
    <property type="evidence" value="ECO:0007669"/>
    <property type="project" value="InterPro"/>
</dbReference>
<dbReference type="PANTHER" id="PTHR11241">
    <property type="entry name" value="DEOXYURIDINE 5'-TRIPHOSPHATE NUCLEOTIDOHYDROLASE"/>
    <property type="match status" value="1"/>
</dbReference>
<feature type="non-terminal residue" evidence="6">
    <location>
        <position position="1"/>
    </location>
</feature>
<evidence type="ECO:0000256" key="4">
    <source>
        <dbReference type="ARBA" id="ARBA00023080"/>
    </source>
</evidence>
<keyword evidence="3" id="KW-0378">Hydrolase</keyword>
<dbReference type="PANTHER" id="PTHR11241:SF0">
    <property type="entry name" value="DEOXYURIDINE 5'-TRIPHOSPHATE NUCLEOTIDOHYDROLASE"/>
    <property type="match status" value="1"/>
</dbReference>
<dbReference type="SUPFAM" id="SSF51283">
    <property type="entry name" value="dUTPase-like"/>
    <property type="match status" value="1"/>
</dbReference>
<reference evidence="6" key="1">
    <citation type="journal article" date="2015" name="Nature">
        <title>Complex archaea that bridge the gap between prokaryotes and eukaryotes.</title>
        <authorList>
            <person name="Spang A."/>
            <person name="Saw J.H."/>
            <person name="Jorgensen S.L."/>
            <person name="Zaremba-Niedzwiedzka K."/>
            <person name="Martijn J."/>
            <person name="Lind A.E."/>
            <person name="van Eijk R."/>
            <person name="Schleper C."/>
            <person name="Guy L."/>
            <person name="Ettema T.J."/>
        </authorList>
    </citation>
    <scope>NUCLEOTIDE SEQUENCE</scope>
</reference>
<dbReference type="InterPro" id="IPR036157">
    <property type="entry name" value="dUTPase-like_sf"/>
</dbReference>
<comment type="caution">
    <text evidence="6">The sequence shown here is derived from an EMBL/GenBank/DDBJ whole genome shotgun (WGS) entry which is preliminary data.</text>
</comment>
<dbReference type="EMBL" id="LAZR01010063">
    <property type="protein sequence ID" value="KKM69020.1"/>
    <property type="molecule type" value="Genomic_DNA"/>
</dbReference>
<name>A0A0F9LXB6_9ZZZZ</name>
<dbReference type="CDD" id="cd07557">
    <property type="entry name" value="trimeric_dUTPase"/>
    <property type="match status" value="1"/>
</dbReference>
<sequence>SLIKDTARVKKAIRLLKEKRDNDTEFNQKVYDSLIVEKANFNKALKGDAGFDLFNATNETLTVAPYQSIQVNAGIRVKIPDGYCGLIRARSSTFFKKKLFVVSGLIDNGYTGPIFSFIWHPNLEHIDRPVLIKPWESLSQLIIVSSPILNVIEGIMPETVRGDRGFGSTRE</sequence>
<dbReference type="AlphaFoldDB" id="A0A0F9LXB6"/>
<organism evidence="6">
    <name type="scientific">marine sediment metagenome</name>
    <dbReference type="NCBI Taxonomy" id="412755"/>
    <lineage>
        <taxon>unclassified sequences</taxon>
        <taxon>metagenomes</taxon>
        <taxon>ecological metagenomes</taxon>
    </lineage>
</organism>
<gene>
    <name evidence="6" type="ORF">LCGC14_1455080</name>
</gene>
<dbReference type="InterPro" id="IPR033704">
    <property type="entry name" value="dUTPase_trimeric"/>
</dbReference>
<accession>A0A0F9LXB6</accession>
<comment type="similarity">
    <text evidence="1">Belongs to the dUTPase family.</text>
</comment>
<feature type="domain" description="dUTPase-like" evidence="5">
    <location>
        <begin position="41"/>
        <end position="169"/>
    </location>
</feature>
<dbReference type="Pfam" id="PF00692">
    <property type="entry name" value="dUTPase"/>
    <property type="match status" value="1"/>
</dbReference>